<evidence type="ECO:0000313" key="3">
    <source>
        <dbReference type="Proteomes" id="UP000428260"/>
    </source>
</evidence>
<reference evidence="2 3" key="1">
    <citation type="submission" date="2019-11" db="EMBL/GenBank/DDBJ databases">
        <authorList>
            <person name="Zheng R.K."/>
            <person name="Sun C.M."/>
        </authorList>
    </citation>
    <scope>NUCLEOTIDE SEQUENCE [LARGE SCALE GENOMIC DNA]</scope>
    <source>
        <strain evidence="2 3">WC007</strain>
    </source>
</reference>
<organism evidence="2 3">
    <name type="scientific">Maribellus comscasis</name>
    <dbReference type="NCBI Taxonomy" id="2681766"/>
    <lineage>
        <taxon>Bacteria</taxon>
        <taxon>Pseudomonadati</taxon>
        <taxon>Bacteroidota</taxon>
        <taxon>Bacteroidia</taxon>
        <taxon>Marinilabiliales</taxon>
        <taxon>Prolixibacteraceae</taxon>
        <taxon>Maribellus</taxon>
    </lineage>
</organism>
<name>A0A6I6K428_9BACT</name>
<evidence type="ECO:0000256" key="1">
    <source>
        <dbReference type="SAM" id="SignalP"/>
    </source>
</evidence>
<dbReference type="AlphaFoldDB" id="A0A6I6K428"/>
<sequence length="212" mass="24918">MKKLGIITIGFVLLSWQLFAQDNSDKKNPDEQIIVNKKYDKNGNLIQFDSTYVHQWSSDSTFQFSFPDNDFFAGNDFPDIDEFFKNFMGDSAIGGFGFSDGFGQMPFGDEEFFKQFHGHFPDSMMMGTTPFDTDSSTQYFYFNEPGNLPPGLNFPGFEEFEKQLNEHLRNFAPEGFEMPRFKNEEQQKEWQELIEKHKKEMEELKKKWEESQ</sequence>
<evidence type="ECO:0000313" key="2">
    <source>
        <dbReference type="EMBL" id="QGY47367.1"/>
    </source>
</evidence>
<feature type="chain" id="PRO_5026083903" evidence="1">
    <location>
        <begin position="21"/>
        <end position="212"/>
    </location>
</feature>
<dbReference type="EMBL" id="CP046401">
    <property type="protein sequence ID" value="QGY47367.1"/>
    <property type="molecule type" value="Genomic_DNA"/>
</dbReference>
<feature type="signal peptide" evidence="1">
    <location>
        <begin position="1"/>
        <end position="20"/>
    </location>
</feature>
<protein>
    <submittedName>
        <fullName evidence="2">Uncharacterized protein</fullName>
    </submittedName>
</protein>
<keyword evidence="1" id="KW-0732">Signal</keyword>
<proteinExistence type="predicted"/>
<keyword evidence="3" id="KW-1185">Reference proteome</keyword>
<accession>A0A6I6K428</accession>
<dbReference type="Proteomes" id="UP000428260">
    <property type="component" value="Chromosome"/>
</dbReference>
<dbReference type="RefSeq" id="WP_158871168.1">
    <property type="nucleotide sequence ID" value="NZ_CP046401.1"/>
</dbReference>
<dbReference type="KEGG" id="mcos:GM418_27975"/>
<gene>
    <name evidence="2" type="ORF">GM418_27975</name>
</gene>